<sequence length="205" mass="22671">MVLGVIVMLVGWAFVTHLQRQQRQRRIEQFRFPDAIVNKVSQAYPHLGEGEVGRVMDGLRDYFLVCNLAGRRMVAMPSQAVDLAWHEFILHTRLYQLFCRRSLGRFLHHTPAEAMRSPTQAQEGIKRAWRVSCLREGINPRSPSRLPLLFALDDELNIPDGFRYSLDCKRGKGDGYCAGHIGCSSGCGGGCTGDSGCSGGCGGGD</sequence>
<name>A0ABU3VY85_9GAMM</name>
<protein>
    <submittedName>
        <fullName evidence="1">Uncharacterized protein</fullName>
    </submittedName>
</protein>
<proteinExistence type="predicted"/>
<comment type="caution">
    <text evidence="1">The sequence shown here is derived from an EMBL/GenBank/DDBJ whole genome shotgun (WGS) entry which is preliminary data.</text>
</comment>
<evidence type="ECO:0000313" key="1">
    <source>
        <dbReference type="EMBL" id="MDV2079253.1"/>
    </source>
</evidence>
<gene>
    <name evidence="1" type="ORF">RYS15_11165</name>
</gene>
<accession>A0ABU3VY85</accession>
<keyword evidence="2" id="KW-1185">Reference proteome</keyword>
<dbReference type="EMBL" id="JAWIIJ010000007">
    <property type="protein sequence ID" value="MDV2079253.1"/>
    <property type="molecule type" value="Genomic_DNA"/>
</dbReference>
<dbReference type="Proteomes" id="UP001269819">
    <property type="component" value="Unassembled WGS sequence"/>
</dbReference>
<dbReference type="InterPro" id="IPR017008">
    <property type="entry name" value="UCP032817-like"/>
</dbReference>
<reference evidence="1 2" key="1">
    <citation type="submission" date="2023-10" db="EMBL/GenBank/DDBJ databases">
        <title>Characteristics and mechanism of a salt-tolerant marine origin heterotrophic nitrifying- aerobic denitrifying bacteria Marinobacter xestospongiae HN1.</title>
        <authorList>
            <person name="Qi R."/>
        </authorList>
    </citation>
    <scope>NUCLEOTIDE SEQUENCE [LARGE SCALE GENOMIC DNA]</scope>
    <source>
        <strain evidence="1 2">HN1</strain>
    </source>
</reference>
<dbReference type="PIRSF" id="PIRSF032817">
    <property type="entry name" value="UCP032817"/>
    <property type="match status" value="1"/>
</dbReference>
<organism evidence="1 2">
    <name type="scientific">Marinobacter xestospongiae</name>
    <dbReference type="NCBI Taxonomy" id="994319"/>
    <lineage>
        <taxon>Bacteria</taxon>
        <taxon>Pseudomonadati</taxon>
        <taxon>Pseudomonadota</taxon>
        <taxon>Gammaproteobacteria</taxon>
        <taxon>Pseudomonadales</taxon>
        <taxon>Marinobacteraceae</taxon>
        <taxon>Marinobacter</taxon>
    </lineage>
</organism>
<evidence type="ECO:0000313" key="2">
    <source>
        <dbReference type="Proteomes" id="UP001269819"/>
    </source>
</evidence>